<keyword evidence="3" id="KW-1185">Reference proteome</keyword>
<proteinExistence type="predicted"/>
<feature type="compositionally biased region" description="Basic and acidic residues" evidence="1">
    <location>
        <begin position="56"/>
        <end position="74"/>
    </location>
</feature>
<feature type="region of interest" description="Disordered" evidence="1">
    <location>
        <begin position="253"/>
        <end position="346"/>
    </location>
</feature>
<dbReference type="Gene3D" id="3.40.50.12690">
    <property type="match status" value="1"/>
</dbReference>
<dbReference type="SUPFAM" id="SSF52266">
    <property type="entry name" value="SGNH hydrolase"/>
    <property type="match status" value="1"/>
</dbReference>
<evidence type="ECO:0000313" key="2">
    <source>
        <dbReference type="EMBL" id="KAK0140801.1"/>
    </source>
</evidence>
<feature type="compositionally biased region" description="Polar residues" evidence="1">
    <location>
        <begin position="13"/>
        <end position="23"/>
    </location>
</feature>
<sequence length="515" mass="57757">MILSGLHCRHTGGSLQPQYQGENSRGMWLKQKVRANRPKTGILLENRFAPLLQDPDSPKERSSSSTGERYEAKSYTKRLQKELTTGPQTLIVGDGAVNKTKHFFSKNTKVLCFTNDMVSDISEKILEITAEHPTVKSLVIHTGALDVVKQQSEVLKRDFNDLLNKVRRLNTEVFISGPLPTVRRGDERFSRLLMLNRWLKDTCAAQSVNFIDNFNLFWERRHLFEADGFCLNKSGVQLLSYNIFDFLRRSPAAPAKDKRRDNPKQQIRQPSGQKLLLPEIRSDQEGQDTEREVLTSSPLPQHEELPPAPTTQHEESPPAPTAQQVESPPAPPGDSQLSPTGTPSLEPTLHFLALTETWITPENTATPAAFSTAYSFSHPKTIDGTPLIVLGDFNIQPEKLHSPELTQALVVGRCGAWLWNSQSRDTPVPNWDSFIRLVQTSLQRQSIPSHTTSISHLGTVLVIPESPALHLPRLPAPASTFIAFILLLWFYNKTVFYQPTLCLPRSGIQKPYGIS</sequence>
<feature type="compositionally biased region" description="Basic and acidic residues" evidence="1">
    <location>
        <begin position="280"/>
        <end position="293"/>
    </location>
</feature>
<feature type="compositionally biased region" description="Polar residues" evidence="1">
    <location>
        <begin position="335"/>
        <end position="345"/>
    </location>
</feature>
<evidence type="ECO:0000313" key="3">
    <source>
        <dbReference type="Proteomes" id="UP001174136"/>
    </source>
</evidence>
<name>A0AA47MIP1_MERPO</name>
<dbReference type="EMBL" id="JAOPHQ010004012">
    <property type="protein sequence ID" value="KAK0140801.1"/>
    <property type="molecule type" value="Genomic_DNA"/>
</dbReference>
<reference evidence="2" key="1">
    <citation type="journal article" date="2023" name="Front. Mar. Sci.">
        <title>A new Merluccius polli reference genome to investigate the effects of global change in West African waters.</title>
        <authorList>
            <person name="Mateo J.L."/>
            <person name="Blanco-Fernandez C."/>
            <person name="Garcia-Vazquez E."/>
            <person name="Machado-Schiaffino G."/>
        </authorList>
    </citation>
    <scope>NUCLEOTIDE SEQUENCE</scope>
    <source>
        <strain evidence="2">C29</strain>
        <tissue evidence="2">Fin</tissue>
    </source>
</reference>
<feature type="region of interest" description="Disordered" evidence="1">
    <location>
        <begin position="46"/>
        <end position="75"/>
    </location>
</feature>
<feature type="region of interest" description="Disordered" evidence="1">
    <location>
        <begin position="1"/>
        <end position="23"/>
    </location>
</feature>
<comment type="caution">
    <text evidence="2">The sequence shown here is derived from an EMBL/GenBank/DDBJ whole genome shotgun (WGS) entry which is preliminary data.</text>
</comment>
<gene>
    <name evidence="2" type="ORF">N1851_022204</name>
</gene>
<protein>
    <submittedName>
        <fullName evidence="2">Uncharacterized protein</fullName>
    </submittedName>
</protein>
<dbReference type="Gene3D" id="3.40.50.12700">
    <property type="match status" value="1"/>
</dbReference>
<accession>A0AA47MIP1</accession>
<evidence type="ECO:0000256" key="1">
    <source>
        <dbReference type="SAM" id="MobiDB-lite"/>
    </source>
</evidence>
<dbReference type="AlphaFoldDB" id="A0AA47MIP1"/>
<organism evidence="2 3">
    <name type="scientific">Merluccius polli</name>
    <name type="common">Benguela hake</name>
    <name type="synonym">Merluccius cadenati</name>
    <dbReference type="NCBI Taxonomy" id="89951"/>
    <lineage>
        <taxon>Eukaryota</taxon>
        <taxon>Metazoa</taxon>
        <taxon>Chordata</taxon>
        <taxon>Craniata</taxon>
        <taxon>Vertebrata</taxon>
        <taxon>Euteleostomi</taxon>
        <taxon>Actinopterygii</taxon>
        <taxon>Neopterygii</taxon>
        <taxon>Teleostei</taxon>
        <taxon>Neoteleostei</taxon>
        <taxon>Acanthomorphata</taxon>
        <taxon>Zeiogadaria</taxon>
        <taxon>Gadariae</taxon>
        <taxon>Gadiformes</taxon>
        <taxon>Gadoidei</taxon>
        <taxon>Merlucciidae</taxon>
        <taxon>Merluccius</taxon>
    </lineage>
</organism>
<dbReference type="Proteomes" id="UP001174136">
    <property type="component" value="Unassembled WGS sequence"/>
</dbReference>